<dbReference type="Proteomes" id="UP001596147">
    <property type="component" value="Unassembled WGS sequence"/>
</dbReference>
<dbReference type="RefSeq" id="WP_382350166.1">
    <property type="nucleotide sequence ID" value="NZ_JBHSMC010000011.1"/>
</dbReference>
<evidence type="ECO:0000313" key="3">
    <source>
        <dbReference type="Proteomes" id="UP001596147"/>
    </source>
</evidence>
<comment type="caution">
    <text evidence="2">The sequence shown here is derived from an EMBL/GenBank/DDBJ whole genome shotgun (WGS) entry which is preliminary data.</text>
</comment>
<protein>
    <recommendedName>
        <fullName evidence="1">Sin domain-containing protein</fullName>
    </recommendedName>
</protein>
<accession>A0ABW0LIN1</accession>
<keyword evidence="3" id="KW-1185">Reference proteome</keyword>
<name>A0ABW0LIN1_9BACI</name>
<proteinExistence type="predicted"/>
<gene>
    <name evidence="2" type="ORF">ACFPM4_08525</name>
</gene>
<dbReference type="EMBL" id="JBHSMC010000011">
    <property type="protein sequence ID" value="MFC5464797.1"/>
    <property type="molecule type" value="Genomic_DNA"/>
</dbReference>
<evidence type="ECO:0000259" key="1">
    <source>
        <dbReference type="PROSITE" id="PS51500"/>
    </source>
</evidence>
<sequence length="49" mass="5886">METSFNQKERLDPEWVQLFLYAKELGISRQELEAFLRKDIESDHENSTL</sequence>
<evidence type="ECO:0000313" key="2">
    <source>
        <dbReference type="EMBL" id="MFC5464797.1"/>
    </source>
</evidence>
<dbReference type="InterPro" id="IPR010981">
    <property type="entry name" value="SinR/SinI_dimer_dom"/>
</dbReference>
<organism evidence="2 3">
    <name type="scientific">Lederbergia graminis</name>
    <dbReference type="NCBI Taxonomy" id="735518"/>
    <lineage>
        <taxon>Bacteria</taxon>
        <taxon>Bacillati</taxon>
        <taxon>Bacillota</taxon>
        <taxon>Bacilli</taxon>
        <taxon>Bacillales</taxon>
        <taxon>Bacillaceae</taxon>
        <taxon>Lederbergia</taxon>
    </lineage>
</organism>
<feature type="domain" description="Sin" evidence="1">
    <location>
        <begin position="2"/>
        <end position="40"/>
    </location>
</feature>
<dbReference type="SUPFAM" id="SSF47406">
    <property type="entry name" value="SinR repressor dimerisation domain-like"/>
    <property type="match status" value="1"/>
</dbReference>
<dbReference type="PROSITE" id="PS51500">
    <property type="entry name" value="SIN"/>
    <property type="match status" value="1"/>
</dbReference>
<reference evidence="3" key="1">
    <citation type="journal article" date="2019" name="Int. J. Syst. Evol. Microbiol.">
        <title>The Global Catalogue of Microorganisms (GCM) 10K type strain sequencing project: providing services to taxonomists for standard genome sequencing and annotation.</title>
        <authorList>
            <consortium name="The Broad Institute Genomics Platform"/>
            <consortium name="The Broad Institute Genome Sequencing Center for Infectious Disease"/>
            <person name="Wu L."/>
            <person name="Ma J."/>
        </authorList>
    </citation>
    <scope>NUCLEOTIDE SEQUENCE [LARGE SCALE GENOMIC DNA]</scope>
    <source>
        <strain evidence="3">CGMCC 1.12237</strain>
    </source>
</reference>
<dbReference type="InterPro" id="IPR036281">
    <property type="entry name" value="SinR/SinI_dimer_dom_sf"/>
</dbReference>